<keyword evidence="1" id="KW-0812">Transmembrane</keyword>
<dbReference type="EMBL" id="LCIH01000005">
    <property type="protein sequence ID" value="KKT51978.1"/>
    <property type="molecule type" value="Genomic_DNA"/>
</dbReference>
<keyword evidence="1" id="KW-1133">Transmembrane helix</keyword>
<dbReference type="AlphaFoldDB" id="A0A0G1HZI4"/>
<name>A0A0G1HZI4_9BACT</name>
<reference evidence="2 3" key="1">
    <citation type="journal article" date="2015" name="Nature">
        <title>rRNA introns, odd ribosomes, and small enigmatic genomes across a large radiation of phyla.</title>
        <authorList>
            <person name="Brown C.T."/>
            <person name="Hug L.A."/>
            <person name="Thomas B.C."/>
            <person name="Sharon I."/>
            <person name="Castelle C.J."/>
            <person name="Singh A."/>
            <person name="Wilkins M.J."/>
            <person name="Williams K.H."/>
            <person name="Banfield J.F."/>
        </authorList>
    </citation>
    <scope>NUCLEOTIDE SEQUENCE [LARGE SCALE GENOMIC DNA]</scope>
</reference>
<comment type="caution">
    <text evidence="2">The sequence shown here is derived from an EMBL/GenBank/DDBJ whole genome shotgun (WGS) entry which is preliminary data.</text>
</comment>
<protein>
    <submittedName>
        <fullName evidence="2">Uncharacterized protein</fullName>
    </submittedName>
</protein>
<accession>A0A0G1HZI4</accession>
<proteinExistence type="predicted"/>
<evidence type="ECO:0000313" key="2">
    <source>
        <dbReference type="EMBL" id="KKT51978.1"/>
    </source>
</evidence>
<organism evidence="2 3">
    <name type="scientific">Candidatus Collierbacteria bacterium GW2011_GWB2_44_22</name>
    <dbReference type="NCBI Taxonomy" id="1618387"/>
    <lineage>
        <taxon>Bacteria</taxon>
        <taxon>Candidatus Collieribacteriota</taxon>
    </lineage>
</organism>
<sequence length="85" mass="9776">MNIKEQESQLRLNLNLEIYSLTILWIIFWVFIGYRLWSFGQLPEAPLAIGENVPTIKQGNLEILRSSIKSVSGSNLPVVRMEPFD</sequence>
<evidence type="ECO:0000256" key="1">
    <source>
        <dbReference type="SAM" id="Phobius"/>
    </source>
</evidence>
<dbReference type="STRING" id="1618387.UW44_C0005G0020"/>
<keyword evidence="1" id="KW-0472">Membrane</keyword>
<evidence type="ECO:0000313" key="3">
    <source>
        <dbReference type="Proteomes" id="UP000034006"/>
    </source>
</evidence>
<feature type="transmembrane region" description="Helical" evidence="1">
    <location>
        <begin position="18"/>
        <end position="37"/>
    </location>
</feature>
<dbReference type="Proteomes" id="UP000034006">
    <property type="component" value="Unassembled WGS sequence"/>
</dbReference>
<gene>
    <name evidence="2" type="ORF">UW44_C0005G0020</name>
</gene>